<dbReference type="EMBL" id="HACM01008988">
    <property type="protein sequence ID" value="CRZ09430.1"/>
    <property type="molecule type" value="Transcribed_RNA"/>
</dbReference>
<dbReference type="GO" id="GO:0032511">
    <property type="term" value="P:late endosome to vacuole transport via multivesicular body sorting pathway"/>
    <property type="evidence" value="ECO:0007669"/>
    <property type="project" value="TreeGrafter"/>
</dbReference>
<keyword evidence="3" id="KW-0967">Endosome</keyword>
<dbReference type="GO" id="GO:0006900">
    <property type="term" value="P:vesicle budding from membrane"/>
    <property type="evidence" value="ECO:0007669"/>
    <property type="project" value="TreeGrafter"/>
</dbReference>
<name>A0A0H5R5J2_9EUKA</name>
<dbReference type="InterPro" id="IPR005024">
    <property type="entry name" value="Snf7_fam"/>
</dbReference>
<dbReference type="PANTHER" id="PTHR22761:SF10">
    <property type="entry name" value="GH13992P"/>
    <property type="match status" value="1"/>
</dbReference>
<evidence type="ECO:0000313" key="5">
    <source>
        <dbReference type="EMBL" id="CRZ09430.1"/>
    </source>
</evidence>
<evidence type="ECO:0000256" key="4">
    <source>
        <dbReference type="SAM" id="MobiDB-lite"/>
    </source>
</evidence>
<feature type="region of interest" description="Disordered" evidence="4">
    <location>
        <begin position="177"/>
        <end position="196"/>
    </location>
</feature>
<dbReference type="Gene3D" id="1.10.287.1060">
    <property type="entry name" value="ESAT-6-like"/>
    <property type="match status" value="1"/>
</dbReference>
<dbReference type="Gene3D" id="6.10.250.1710">
    <property type="match status" value="1"/>
</dbReference>
<evidence type="ECO:0000256" key="3">
    <source>
        <dbReference type="ARBA" id="ARBA00022753"/>
    </source>
</evidence>
<comment type="similarity">
    <text evidence="2">Belongs to the SNF7 family.</text>
</comment>
<evidence type="ECO:0000256" key="2">
    <source>
        <dbReference type="ARBA" id="ARBA00006190"/>
    </source>
</evidence>
<reference evidence="5" key="1">
    <citation type="submission" date="2015-04" db="EMBL/GenBank/DDBJ databases">
        <title>The genome sequence of the plant pathogenic Rhizarian Plasmodiophora brassicae reveals insights in its biotrophic life cycle and the origin of chitin synthesis.</title>
        <authorList>
            <person name="Schwelm A."/>
            <person name="Fogelqvist J."/>
            <person name="Knaust A."/>
            <person name="Julke S."/>
            <person name="Lilja T."/>
            <person name="Dhandapani V."/>
            <person name="Bonilla-Rosso G."/>
            <person name="Karlsson M."/>
            <person name="Shevchenko A."/>
            <person name="Choi S.R."/>
            <person name="Kim H.G."/>
            <person name="Park J.Y."/>
            <person name="Lim Y.P."/>
            <person name="Ludwig-Muller J."/>
            <person name="Dixelius C."/>
        </authorList>
    </citation>
    <scope>NUCLEOTIDE SEQUENCE</scope>
    <source>
        <tissue evidence="5">Potato root galls</tissue>
    </source>
</reference>
<dbReference type="GO" id="GO:0000815">
    <property type="term" value="C:ESCRT III complex"/>
    <property type="evidence" value="ECO:0007669"/>
    <property type="project" value="TreeGrafter"/>
</dbReference>
<dbReference type="PANTHER" id="PTHR22761">
    <property type="entry name" value="CHARGED MULTIVESICULAR BODY PROTEIN"/>
    <property type="match status" value="1"/>
</dbReference>
<dbReference type="AlphaFoldDB" id="A0A0H5R5J2"/>
<comment type="subcellular location">
    <subcellularLocation>
        <location evidence="1">Endosome</location>
    </subcellularLocation>
</comment>
<sequence length="216" mass="23933">MNLFGKKKAPAPNMNESIMMLRETITQLGKREDHLQKQADACLEAAKMKSKKKDKRGALFELKRKKMFEKQIEQMFGKRVNLETQIFALESAATNKEVITAMQHGKNAIEISLKACDVDNVADIMDGVDEAVSQVDEVDNALSQPFGTNNYQDEDLEAELAELEGLQMEEDFLATPTVPTSKLPAARKKEAAAPIPVSAESQIDADLAELEAEFAM</sequence>
<dbReference type="GO" id="GO:0009898">
    <property type="term" value="C:cytoplasmic side of plasma membrane"/>
    <property type="evidence" value="ECO:0007669"/>
    <property type="project" value="TreeGrafter"/>
</dbReference>
<accession>A0A0H5R5J2</accession>
<proteinExistence type="inferred from homology"/>
<evidence type="ECO:0000256" key="1">
    <source>
        <dbReference type="ARBA" id="ARBA00004177"/>
    </source>
</evidence>
<organism evidence="5">
    <name type="scientific">Spongospora subterranea</name>
    <dbReference type="NCBI Taxonomy" id="70186"/>
    <lineage>
        <taxon>Eukaryota</taxon>
        <taxon>Sar</taxon>
        <taxon>Rhizaria</taxon>
        <taxon>Endomyxa</taxon>
        <taxon>Phytomyxea</taxon>
        <taxon>Plasmodiophorida</taxon>
        <taxon>Plasmodiophoridae</taxon>
        <taxon>Spongospora</taxon>
    </lineage>
</organism>
<protein>
    <submittedName>
        <fullName evidence="5">Uncharacterized protein</fullName>
    </submittedName>
</protein>
<dbReference type="GO" id="GO:0005771">
    <property type="term" value="C:multivesicular body"/>
    <property type="evidence" value="ECO:0007669"/>
    <property type="project" value="TreeGrafter"/>
</dbReference>
<dbReference type="Pfam" id="PF03357">
    <property type="entry name" value="Snf7"/>
    <property type="match status" value="1"/>
</dbReference>